<dbReference type="Pfam" id="PF19289">
    <property type="entry name" value="PmbA_TldD_3rd"/>
    <property type="match status" value="1"/>
</dbReference>
<dbReference type="InterPro" id="IPR045569">
    <property type="entry name" value="Metalloprtase-TldD/E_C"/>
</dbReference>
<dbReference type="RefSeq" id="WP_176956746.1">
    <property type="nucleotide sequence ID" value="NZ_CP015958.1"/>
</dbReference>
<dbReference type="PANTHER" id="PTHR43666:SF1">
    <property type="entry name" value="CONSERVED PROTEIN"/>
    <property type="match status" value="1"/>
</dbReference>
<proteinExistence type="predicted"/>
<dbReference type="Proteomes" id="UP001462961">
    <property type="component" value="Unassembled WGS sequence"/>
</dbReference>
<reference evidence="2 3" key="1">
    <citation type="submission" date="2024-01" db="EMBL/GenBank/DDBJ databases">
        <title>The diversity of rhizobia nodulating Mimosa spp. in eleven states of Brazil covering several biomes is determined by host plant, location, and edaphic factors.</title>
        <authorList>
            <person name="Rouws L."/>
            <person name="Barauna A."/>
            <person name="Beukes C."/>
            <person name="De Faria S.M."/>
            <person name="Gross E."/>
            <person name="Dos Reis Junior F.B."/>
            <person name="Simon M."/>
            <person name="Maluk M."/>
            <person name="Odee D.W."/>
            <person name="Kenicer G."/>
            <person name="Young J.P.W."/>
            <person name="Reis V.M."/>
            <person name="Zilli J."/>
            <person name="James E.K."/>
        </authorList>
    </citation>
    <scope>NUCLEOTIDE SEQUENCE [LARGE SCALE GENOMIC DNA]</scope>
    <source>
        <strain evidence="2 3">JHI1651</strain>
    </source>
</reference>
<organism evidence="2 3">
    <name type="scientific">Paraburkholderia caribensis</name>
    <dbReference type="NCBI Taxonomy" id="75105"/>
    <lineage>
        <taxon>Bacteria</taxon>
        <taxon>Pseudomonadati</taxon>
        <taxon>Pseudomonadota</taxon>
        <taxon>Betaproteobacteria</taxon>
        <taxon>Burkholderiales</taxon>
        <taxon>Burkholderiaceae</taxon>
        <taxon>Paraburkholderia</taxon>
    </lineage>
</organism>
<comment type="caution">
    <text evidence="2">The sequence shown here is derived from an EMBL/GenBank/DDBJ whole genome shotgun (WGS) entry which is preliminary data.</text>
</comment>
<dbReference type="SUPFAM" id="SSF111283">
    <property type="entry name" value="Putative modulator of DNA gyrase, PmbA/TldD"/>
    <property type="match status" value="1"/>
</dbReference>
<dbReference type="EMBL" id="JAYLVJ010000049">
    <property type="protein sequence ID" value="MEO1758211.1"/>
    <property type="molecule type" value="Genomic_DNA"/>
</dbReference>
<feature type="domain" description="Metalloprotease TldD/E C-terminal" evidence="1">
    <location>
        <begin position="228"/>
        <end position="450"/>
    </location>
</feature>
<evidence type="ECO:0000259" key="1">
    <source>
        <dbReference type="Pfam" id="PF19289"/>
    </source>
</evidence>
<sequence>MMRDNRSSVSPSVSRPYFMTLANEIEQRLTANEIALTSFSAEQSDFIRFNEGRVRQSGHVSQASVTLRLIDGQRQAYSTFTLCGDIAADTDTIAQALTALRDGLRDAPDDPHLLFDTTVWSETTQRAGTLPSPDTLPLLVARCALGLDFVGFYAGGTMARGFASSLGSRGWYEVENFNISWSLYDASGRAIRSHYDGDTWSDAVFAGKVEEAAARLPVLSRAPRMLTPGRYRTYFAPAALRELVEAASLSAFSARTQATARNEFYRLNVGEVALDPRVTLTEDLALDITPRFNDDGYERQSVPLIEAGRAVAQLTNARTAREYGLVPNGATAGEAPSALSMQGGDLAQADELRALDTGLYIGNLWYVNFSDRMNCRMTGMTRFATFWVEQGRIVAPVDAMRFDDSLYRLLGSELERIGAQPELLLNDWTWGERATGGMKLPGLLVRSFDLTL</sequence>
<accession>A0ABV0E4C3</accession>
<protein>
    <submittedName>
        <fullName evidence="2">Metallopeptidase TldD-related protein</fullName>
    </submittedName>
</protein>
<dbReference type="InterPro" id="IPR036059">
    <property type="entry name" value="TldD/PmbA_sf"/>
</dbReference>
<evidence type="ECO:0000313" key="2">
    <source>
        <dbReference type="EMBL" id="MEO1758211.1"/>
    </source>
</evidence>
<keyword evidence="3" id="KW-1185">Reference proteome</keyword>
<evidence type="ECO:0000313" key="3">
    <source>
        <dbReference type="Proteomes" id="UP001462961"/>
    </source>
</evidence>
<gene>
    <name evidence="2" type="ORF">VOI32_30270</name>
</gene>
<dbReference type="PANTHER" id="PTHR43666">
    <property type="entry name" value="TLDD PROTEIN"/>
    <property type="match status" value="1"/>
</dbReference>
<name>A0ABV0E4C3_9BURK</name>